<dbReference type="Proteomes" id="UP001168642">
    <property type="component" value="Unassembled WGS sequence"/>
</dbReference>
<gene>
    <name evidence="6" type="ORF">QVZ41_10270</name>
</gene>
<dbReference type="EMBL" id="JAUMIT010000004">
    <property type="protein sequence ID" value="MDO3695229.1"/>
    <property type="molecule type" value="Genomic_DNA"/>
</dbReference>
<dbReference type="InterPro" id="IPR037682">
    <property type="entry name" value="TonB_C"/>
</dbReference>
<evidence type="ECO:0000256" key="2">
    <source>
        <dbReference type="ARBA" id="ARBA00022692"/>
    </source>
</evidence>
<keyword evidence="2" id="KW-0812">Transmembrane</keyword>
<dbReference type="NCBIfam" id="TIGR01352">
    <property type="entry name" value="tonB_Cterm"/>
    <property type="match status" value="1"/>
</dbReference>
<dbReference type="RefSeq" id="WP_302884485.1">
    <property type="nucleotide sequence ID" value="NZ_JAUMIT010000004.1"/>
</dbReference>
<keyword evidence="4" id="KW-0472">Membrane</keyword>
<dbReference type="Gene3D" id="3.30.1150.10">
    <property type="match status" value="1"/>
</dbReference>
<keyword evidence="7" id="KW-1185">Reference proteome</keyword>
<evidence type="ECO:0000256" key="4">
    <source>
        <dbReference type="ARBA" id="ARBA00023136"/>
    </source>
</evidence>
<dbReference type="SUPFAM" id="SSF74653">
    <property type="entry name" value="TolA/TonB C-terminal domain"/>
    <property type="match status" value="1"/>
</dbReference>
<protein>
    <submittedName>
        <fullName evidence="6">TonB family protein</fullName>
    </submittedName>
</protein>
<comment type="subcellular location">
    <subcellularLocation>
        <location evidence="1">Membrane</location>
        <topology evidence="1">Single-pass membrane protein</topology>
    </subcellularLocation>
</comment>
<accession>A0ABT8VTE2</accession>
<evidence type="ECO:0000313" key="6">
    <source>
        <dbReference type="EMBL" id="MDO3695229.1"/>
    </source>
</evidence>
<evidence type="ECO:0000259" key="5">
    <source>
        <dbReference type="Pfam" id="PF03544"/>
    </source>
</evidence>
<organism evidence="6 7">
    <name type="scientific">Wenyingzhuangia gilva</name>
    <dbReference type="NCBI Taxonomy" id="3057677"/>
    <lineage>
        <taxon>Bacteria</taxon>
        <taxon>Pseudomonadati</taxon>
        <taxon>Bacteroidota</taxon>
        <taxon>Flavobacteriia</taxon>
        <taxon>Flavobacteriales</taxon>
        <taxon>Flavobacteriaceae</taxon>
        <taxon>Wenyingzhuangia</taxon>
    </lineage>
</organism>
<comment type="caution">
    <text evidence="6">The sequence shown here is derived from an EMBL/GenBank/DDBJ whole genome shotgun (WGS) entry which is preliminary data.</text>
</comment>
<evidence type="ECO:0000256" key="3">
    <source>
        <dbReference type="ARBA" id="ARBA00022989"/>
    </source>
</evidence>
<keyword evidence="3" id="KW-1133">Transmembrane helix</keyword>
<evidence type="ECO:0000256" key="1">
    <source>
        <dbReference type="ARBA" id="ARBA00004167"/>
    </source>
</evidence>
<sequence length="82" mass="9310">MNVISEKGKVIVSIEIDSLGNIKNTKIVKSNNEKLNPEALRLVKLIPNEWTPAEIGSQRKKIPSNFNFLIKFDKAIKLLYSE</sequence>
<name>A0ABT8VTE2_9FLAO</name>
<dbReference type="Pfam" id="PF03544">
    <property type="entry name" value="TonB_C"/>
    <property type="match status" value="1"/>
</dbReference>
<proteinExistence type="predicted"/>
<evidence type="ECO:0000313" key="7">
    <source>
        <dbReference type="Proteomes" id="UP001168642"/>
    </source>
</evidence>
<feature type="domain" description="TonB C-terminal" evidence="5">
    <location>
        <begin position="6"/>
        <end position="68"/>
    </location>
</feature>
<dbReference type="InterPro" id="IPR006260">
    <property type="entry name" value="TonB/TolA_C"/>
</dbReference>
<reference evidence="6" key="1">
    <citation type="submission" date="2023-07" db="EMBL/GenBank/DDBJ databases">
        <title>Wenyingzhuangia sp. chi5 genome sequencing and assembly.</title>
        <authorList>
            <person name="Park S."/>
        </authorList>
    </citation>
    <scope>NUCLEOTIDE SEQUENCE</scope>
    <source>
        <strain evidence="6">Chi5</strain>
    </source>
</reference>